<dbReference type="InterPro" id="IPR036779">
    <property type="entry name" value="LysM_dom_sf"/>
</dbReference>
<dbReference type="AlphaFoldDB" id="A0A3A9KIJ5"/>
<evidence type="ECO:0000259" key="1">
    <source>
        <dbReference type="PROSITE" id="PS51782"/>
    </source>
</evidence>
<dbReference type="PANTHER" id="PTHR33734">
    <property type="entry name" value="LYSM DOMAIN-CONTAINING GPI-ANCHORED PROTEIN 2"/>
    <property type="match status" value="1"/>
</dbReference>
<dbReference type="SMART" id="SM00257">
    <property type="entry name" value="LysM"/>
    <property type="match status" value="3"/>
</dbReference>
<protein>
    <submittedName>
        <fullName evidence="2">Peptidoglycan-binding LysM</fullName>
    </submittedName>
</protein>
<evidence type="ECO:0000313" key="3">
    <source>
        <dbReference type="Proteomes" id="UP000281498"/>
    </source>
</evidence>
<dbReference type="PANTHER" id="PTHR33734:SF22">
    <property type="entry name" value="MEMBRANE-BOUND LYTIC MUREIN TRANSGLYCOSYLASE D"/>
    <property type="match status" value="1"/>
</dbReference>
<dbReference type="InterPro" id="IPR018392">
    <property type="entry name" value="LysM"/>
</dbReference>
<feature type="domain" description="LysM" evidence="1">
    <location>
        <begin position="11"/>
        <end position="59"/>
    </location>
</feature>
<comment type="caution">
    <text evidence="2">The sequence shown here is derived from an EMBL/GenBank/DDBJ whole genome shotgun (WGS) entry which is preliminary data.</text>
</comment>
<accession>A0A3A9KIJ5</accession>
<name>A0A3A9KIJ5_9BACI</name>
<dbReference type="EMBL" id="PDOE01000003">
    <property type="protein sequence ID" value="RKL67495.1"/>
    <property type="molecule type" value="Genomic_DNA"/>
</dbReference>
<feature type="domain" description="LysM" evidence="1">
    <location>
        <begin position="117"/>
        <end position="164"/>
    </location>
</feature>
<dbReference type="CDD" id="cd00118">
    <property type="entry name" value="LysM"/>
    <property type="match status" value="1"/>
</dbReference>
<dbReference type="Pfam" id="PF10648">
    <property type="entry name" value="Gmad2"/>
    <property type="match status" value="1"/>
</dbReference>
<dbReference type="SUPFAM" id="SSF54106">
    <property type="entry name" value="LysM domain"/>
    <property type="match status" value="2"/>
</dbReference>
<reference evidence="2 3" key="1">
    <citation type="submission" date="2017-10" db="EMBL/GenBank/DDBJ databases">
        <title>Bacillus sp. nov., a halophilic bacterium isolated from a Keqin Lake.</title>
        <authorList>
            <person name="Wang H."/>
        </authorList>
    </citation>
    <scope>NUCLEOTIDE SEQUENCE [LARGE SCALE GENOMIC DNA]</scope>
    <source>
        <strain evidence="2 3">KCTC 13187</strain>
    </source>
</reference>
<dbReference type="Proteomes" id="UP000281498">
    <property type="component" value="Unassembled WGS sequence"/>
</dbReference>
<gene>
    <name evidence="2" type="ORF">CR203_09090</name>
</gene>
<dbReference type="PROSITE" id="PS51782">
    <property type="entry name" value="LYSM"/>
    <property type="match status" value="3"/>
</dbReference>
<evidence type="ECO:0000313" key="2">
    <source>
        <dbReference type="EMBL" id="RKL67495.1"/>
    </source>
</evidence>
<dbReference type="InterPro" id="IPR018911">
    <property type="entry name" value="Gmad2_Ig-like_dom"/>
</dbReference>
<keyword evidence="3" id="KW-1185">Reference proteome</keyword>
<dbReference type="Pfam" id="PF01476">
    <property type="entry name" value="LysM"/>
    <property type="match status" value="3"/>
</dbReference>
<feature type="domain" description="LysM" evidence="1">
    <location>
        <begin position="69"/>
        <end position="114"/>
    </location>
</feature>
<dbReference type="Gene3D" id="3.10.350.10">
    <property type="entry name" value="LysM domain"/>
    <property type="match status" value="3"/>
</dbReference>
<organism evidence="2 3">
    <name type="scientific">Salipaludibacillus neizhouensis</name>
    <dbReference type="NCBI Taxonomy" id="885475"/>
    <lineage>
        <taxon>Bacteria</taxon>
        <taxon>Bacillati</taxon>
        <taxon>Bacillota</taxon>
        <taxon>Bacilli</taxon>
        <taxon>Bacillales</taxon>
        <taxon>Bacillaceae</taxon>
    </lineage>
</organism>
<proteinExistence type="predicted"/>
<sequence>MNMAIQYGTHIIHTVQPGDTVYSLAVRYESDVDAISQANGLYPPFTDPFVIYTGQVLVIPRQLVDPTETFYVAQPGDNLILLAQRFSTHWELLAGINPTVQNPNIIFPNQQLRVPVFAYDVELNDTLNSISQVTGVPIEEILLANSSRPAISQDLIYEGIKVLIPIPSSQNIVVVQPFPGSIVRDNSIIEGFARAFEANVLYRLVDANNTEVIEETFTTAEYAGPNYGRFRESVTFDTEPTSEEGTLQVFTRSARDGSIQDLVEIKVRFE</sequence>
<dbReference type="OrthoDB" id="308800at2"/>